<organism evidence="3 4">
    <name type="scientific">Acanthoscelides obtectus</name>
    <name type="common">Bean weevil</name>
    <name type="synonym">Bruchus obtectus</name>
    <dbReference type="NCBI Taxonomy" id="200917"/>
    <lineage>
        <taxon>Eukaryota</taxon>
        <taxon>Metazoa</taxon>
        <taxon>Ecdysozoa</taxon>
        <taxon>Arthropoda</taxon>
        <taxon>Hexapoda</taxon>
        <taxon>Insecta</taxon>
        <taxon>Pterygota</taxon>
        <taxon>Neoptera</taxon>
        <taxon>Endopterygota</taxon>
        <taxon>Coleoptera</taxon>
        <taxon>Polyphaga</taxon>
        <taxon>Cucujiformia</taxon>
        <taxon>Chrysomeloidea</taxon>
        <taxon>Chrysomelidae</taxon>
        <taxon>Bruchinae</taxon>
        <taxon>Bruchini</taxon>
        <taxon>Acanthoscelides</taxon>
    </lineage>
</organism>
<evidence type="ECO:0000256" key="1">
    <source>
        <dbReference type="SAM" id="Phobius"/>
    </source>
</evidence>
<dbReference type="AlphaFoldDB" id="A0A9P0KS00"/>
<feature type="chain" id="PRO_5040360404" description="Transmembrane protein" evidence="2">
    <location>
        <begin position="17"/>
        <end position="81"/>
    </location>
</feature>
<dbReference type="OrthoDB" id="10070083at2759"/>
<evidence type="ECO:0000313" key="3">
    <source>
        <dbReference type="EMBL" id="CAH1981238.1"/>
    </source>
</evidence>
<evidence type="ECO:0008006" key="5">
    <source>
        <dbReference type="Google" id="ProtNLM"/>
    </source>
</evidence>
<dbReference type="EMBL" id="CAKOFQ010006906">
    <property type="protein sequence ID" value="CAH1981238.1"/>
    <property type="molecule type" value="Genomic_DNA"/>
</dbReference>
<feature type="transmembrane region" description="Helical" evidence="1">
    <location>
        <begin position="44"/>
        <end position="64"/>
    </location>
</feature>
<keyword evidence="1" id="KW-0812">Transmembrane</keyword>
<evidence type="ECO:0000313" key="4">
    <source>
        <dbReference type="Proteomes" id="UP001152888"/>
    </source>
</evidence>
<reference evidence="3" key="1">
    <citation type="submission" date="2022-03" db="EMBL/GenBank/DDBJ databases">
        <authorList>
            <person name="Sayadi A."/>
        </authorList>
    </citation>
    <scope>NUCLEOTIDE SEQUENCE</scope>
</reference>
<dbReference type="Proteomes" id="UP001152888">
    <property type="component" value="Unassembled WGS sequence"/>
</dbReference>
<keyword evidence="4" id="KW-1185">Reference proteome</keyword>
<feature type="signal peptide" evidence="2">
    <location>
        <begin position="1"/>
        <end position="16"/>
    </location>
</feature>
<gene>
    <name evidence="3" type="ORF">ACAOBT_LOCUS14378</name>
</gene>
<evidence type="ECO:0000256" key="2">
    <source>
        <dbReference type="SAM" id="SignalP"/>
    </source>
</evidence>
<sequence>MIKLTLLLSSLELILADYCEFGTCGDNQYCCGENKCCNKTVDIWYYWAGILLIVIIILLLLYFFKKSKCNELQQDEERLLI</sequence>
<comment type="caution">
    <text evidence="3">The sequence shown here is derived from an EMBL/GenBank/DDBJ whole genome shotgun (WGS) entry which is preliminary data.</text>
</comment>
<name>A0A9P0KS00_ACAOB</name>
<keyword evidence="1" id="KW-0472">Membrane</keyword>
<proteinExistence type="predicted"/>
<keyword evidence="2" id="KW-0732">Signal</keyword>
<accession>A0A9P0KS00</accession>
<protein>
    <recommendedName>
        <fullName evidence="5">Transmembrane protein</fullName>
    </recommendedName>
</protein>
<keyword evidence="1" id="KW-1133">Transmembrane helix</keyword>